<organism evidence="2 3">
    <name type="scientific">Holothuria leucospilota</name>
    <name type="common">Black long sea cucumber</name>
    <name type="synonym">Mertensiothuria leucospilota</name>
    <dbReference type="NCBI Taxonomy" id="206669"/>
    <lineage>
        <taxon>Eukaryota</taxon>
        <taxon>Metazoa</taxon>
        <taxon>Echinodermata</taxon>
        <taxon>Eleutherozoa</taxon>
        <taxon>Echinozoa</taxon>
        <taxon>Holothuroidea</taxon>
        <taxon>Aspidochirotacea</taxon>
        <taxon>Aspidochirotida</taxon>
        <taxon>Holothuriidae</taxon>
        <taxon>Holothuria</taxon>
    </lineage>
</organism>
<dbReference type="SMART" id="SM00186">
    <property type="entry name" value="FBG"/>
    <property type="match status" value="1"/>
</dbReference>
<dbReference type="GO" id="GO:0005615">
    <property type="term" value="C:extracellular space"/>
    <property type="evidence" value="ECO:0007669"/>
    <property type="project" value="TreeGrafter"/>
</dbReference>
<sequence>MTDPTWNHDMGFTCEKVGMCDNIGLSCGIGPSTKLTKGAHIILCGRGFSWVIHRFQNDSLLFNRNWTEYKLGFGFLSQEFWIGNDKLSFLTNQNTYELRIDVTSTDGLSFYVTYSKFRISDEYSEYKLTSVGEYKGTEANVRKGTLSSLPLSVINNFNVSEVLLAGVVDVKWVAYRAPLQALQQDYRL</sequence>
<name>A0A9Q0Y959_HOLLE</name>
<dbReference type="PROSITE" id="PS51406">
    <property type="entry name" value="FIBRINOGEN_C_2"/>
    <property type="match status" value="1"/>
</dbReference>
<dbReference type="InterPro" id="IPR036056">
    <property type="entry name" value="Fibrinogen-like_C"/>
</dbReference>
<dbReference type="PANTHER" id="PTHR19143">
    <property type="entry name" value="FIBRINOGEN/TENASCIN/ANGIOPOEITIN"/>
    <property type="match status" value="1"/>
</dbReference>
<protein>
    <submittedName>
        <fullName evidence="2">Fibrinogen-like protein A</fullName>
    </submittedName>
</protein>
<keyword evidence="3" id="KW-1185">Reference proteome</keyword>
<dbReference type="Proteomes" id="UP001152320">
    <property type="component" value="Unassembled WGS sequence"/>
</dbReference>
<dbReference type="InterPro" id="IPR050373">
    <property type="entry name" value="Fibrinogen_C-term_domain"/>
</dbReference>
<accession>A0A9Q0Y959</accession>
<proteinExistence type="predicted"/>
<dbReference type="Pfam" id="PF00147">
    <property type="entry name" value="Fibrinogen_C"/>
    <property type="match status" value="1"/>
</dbReference>
<evidence type="ECO:0000313" key="2">
    <source>
        <dbReference type="EMBL" id="KAJ8018178.1"/>
    </source>
</evidence>
<evidence type="ECO:0000259" key="1">
    <source>
        <dbReference type="PROSITE" id="PS51406"/>
    </source>
</evidence>
<dbReference type="PANTHER" id="PTHR19143:SF444">
    <property type="entry name" value="PROTEIN SCABROUS"/>
    <property type="match status" value="1"/>
</dbReference>
<dbReference type="Gene3D" id="3.90.215.10">
    <property type="entry name" value="Gamma Fibrinogen, chain A, domain 1"/>
    <property type="match status" value="1"/>
</dbReference>
<dbReference type="EMBL" id="JAIZAY010000561">
    <property type="protein sequence ID" value="KAJ8018178.1"/>
    <property type="molecule type" value="Genomic_DNA"/>
</dbReference>
<evidence type="ECO:0000313" key="3">
    <source>
        <dbReference type="Proteomes" id="UP001152320"/>
    </source>
</evidence>
<reference evidence="2" key="1">
    <citation type="submission" date="2021-10" db="EMBL/GenBank/DDBJ databases">
        <title>Tropical sea cucumber genome reveals ecological adaptation and Cuvierian tubules defense mechanism.</title>
        <authorList>
            <person name="Chen T."/>
        </authorList>
    </citation>
    <scope>NUCLEOTIDE SEQUENCE</scope>
    <source>
        <strain evidence="2">Nanhai2018</strain>
        <tissue evidence="2">Muscle</tissue>
    </source>
</reference>
<gene>
    <name evidence="2" type="ORF">HOLleu_43975</name>
</gene>
<feature type="domain" description="Fibrinogen C-terminal" evidence="1">
    <location>
        <begin position="5"/>
        <end position="137"/>
    </location>
</feature>
<dbReference type="AlphaFoldDB" id="A0A9Q0Y959"/>
<dbReference type="SUPFAM" id="SSF56496">
    <property type="entry name" value="Fibrinogen C-terminal domain-like"/>
    <property type="match status" value="1"/>
</dbReference>
<dbReference type="OrthoDB" id="6118826at2759"/>
<dbReference type="InterPro" id="IPR002181">
    <property type="entry name" value="Fibrinogen_a/b/g_C_dom"/>
</dbReference>
<dbReference type="InterPro" id="IPR014716">
    <property type="entry name" value="Fibrinogen_a/b/g_C_1"/>
</dbReference>
<comment type="caution">
    <text evidence="2">The sequence shown here is derived from an EMBL/GenBank/DDBJ whole genome shotgun (WGS) entry which is preliminary data.</text>
</comment>